<sequence length="257" mass="29819">MTFGMKRHLAFIISPFIKIYIDKKENKVKFRNADCENKKNDHHLWLDNQSIPAMTPKSYMKYHRKMNAPNVRSPEKMSPFSPLKMSAKRLISDSKRESFDFCDSSIPLSQRIRNIRLKAKNVKDKAIKSIVEGIPKLETKCLPNIYQTPKKRHVKSKLSHNGGGVPLRDGLYKELKVKHKKAPRSKNNSPDFVQKSPKIIKLPPKETDSLEEMISWSKDKFDPSEVRPLALTPGELPFIQSRKIIPIQGQKRRYIMK</sequence>
<proteinExistence type="predicted"/>
<organism evidence="1 2">
    <name type="scientific">Euplotes crassus</name>
    <dbReference type="NCBI Taxonomy" id="5936"/>
    <lineage>
        <taxon>Eukaryota</taxon>
        <taxon>Sar</taxon>
        <taxon>Alveolata</taxon>
        <taxon>Ciliophora</taxon>
        <taxon>Intramacronucleata</taxon>
        <taxon>Spirotrichea</taxon>
        <taxon>Hypotrichia</taxon>
        <taxon>Euplotida</taxon>
        <taxon>Euplotidae</taxon>
        <taxon>Moneuplotes</taxon>
    </lineage>
</organism>
<evidence type="ECO:0000313" key="1">
    <source>
        <dbReference type="EMBL" id="CAI2371589.1"/>
    </source>
</evidence>
<reference evidence="1" key="1">
    <citation type="submission" date="2023-07" db="EMBL/GenBank/DDBJ databases">
        <authorList>
            <consortium name="AG Swart"/>
            <person name="Singh M."/>
            <person name="Singh A."/>
            <person name="Seah K."/>
            <person name="Emmerich C."/>
        </authorList>
    </citation>
    <scope>NUCLEOTIDE SEQUENCE</scope>
    <source>
        <strain evidence="1">DP1</strain>
    </source>
</reference>
<protein>
    <submittedName>
        <fullName evidence="1">Uncharacterized protein</fullName>
    </submittedName>
</protein>
<comment type="caution">
    <text evidence="1">The sequence shown here is derived from an EMBL/GenBank/DDBJ whole genome shotgun (WGS) entry which is preliminary data.</text>
</comment>
<evidence type="ECO:0000313" key="2">
    <source>
        <dbReference type="Proteomes" id="UP001295684"/>
    </source>
</evidence>
<accession>A0AAD1XCW2</accession>
<dbReference type="EMBL" id="CAMPGE010012833">
    <property type="protein sequence ID" value="CAI2371589.1"/>
    <property type="molecule type" value="Genomic_DNA"/>
</dbReference>
<dbReference type="Proteomes" id="UP001295684">
    <property type="component" value="Unassembled WGS sequence"/>
</dbReference>
<keyword evidence="2" id="KW-1185">Reference proteome</keyword>
<name>A0AAD1XCW2_EUPCR</name>
<dbReference type="AlphaFoldDB" id="A0AAD1XCW2"/>
<gene>
    <name evidence="1" type="ORF">ECRASSUSDP1_LOCUS12913</name>
</gene>